<dbReference type="PROSITE" id="PS50805">
    <property type="entry name" value="KRAB"/>
    <property type="match status" value="1"/>
</dbReference>
<dbReference type="PANTHER" id="PTHR23232:SF117">
    <property type="entry name" value="KRAB DOMAIN-CONTAINING PROTEIN"/>
    <property type="match status" value="1"/>
</dbReference>
<protein>
    <recommendedName>
        <fullName evidence="1">KRAB domain-containing protein</fullName>
    </recommendedName>
</protein>
<dbReference type="SUPFAM" id="SSF109640">
    <property type="entry name" value="KRAB domain (Kruppel-associated box)"/>
    <property type="match status" value="1"/>
</dbReference>
<name>A0A8C9QF94_SPEDA</name>
<proteinExistence type="predicted"/>
<dbReference type="Proteomes" id="UP000694422">
    <property type="component" value="Unplaced"/>
</dbReference>
<dbReference type="InterPro" id="IPR001909">
    <property type="entry name" value="KRAB"/>
</dbReference>
<dbReference type="AlphaFoldDB" id="A0A8C9QF94"/>
<evidence type="ECO:0000313" key="3">
    <source>
        <dbReference type="Proteomes" id="UP000694422"/>
    </source>
</evidence>
<reference evidence="2" key="1">
    <citation type="submission" date="2025-08" db="UniProtKB">
        <authorList>
            <consortium name="Ensembl"/>
        </authorList>
    </citation>
    <scope>IDENTIFICATION</scope>
</reference>
<feature type="domain" description="KRAB" evidence="1">
    <location>
        <begin position="6"/>
        <end position="76"/>
    </location>
</feature>
<evidence type="ECO:0000313" key="2">
    <source>
        <dbReference type="Ensembl" id="ENSSDAP00000022544.1"/>
    </source>
</evidence>
<reference evidence="2" key="2">
    <citation type="submission" date="2025-09" db="UniProtKB">
        <authorList>
            <consortium name="Ensembl"/>
        </authorList>
    </citation>
    <scope>IDENTIFICATION</scope>
</reference>
<dbReference type="Pfam" id="PF01352">
    <property type="entry name" value="KRAB"/>
    <property type="match status" value="1"/>
</dbReference>
<accession>A0A8C9QF94</accession>
<dbReference type="InterPro" id="IPR036051">
    <property type="entry name" value="KRAB_dom_sf"/>
</dbReference>
<organism evidence="2 3">
    <name type="scientific">Spermophilus dauricus</name>
    <name type="common">Daurian ground squirrel</name>
    <dbReference type="NCBI Taxonomy" id="99837"/>
    <lineage>
        <taxon>Eukaryota</taxon>
        <taxon>Metazoa</taxon>
        <taxon>Chordata</taxon>
        <taxon>Craniata</taxon>
        <taxon>Vertebrata</taxon>
        <taxon>Euteleostomi</taxon>
        <taxon>Mammalia</taxon>
        <taxon>Eutheria</taxon>
        <taxon>Euarchontoglires</taxon>
        <taxon>Glires</taxon>
        <taxon>Rodentia</taxon>
        <taxon>Sciuromorpha</taxon>
        <taxon>Sciuridae</taxon>
        <taxon>Xerinae</taxon>
        <taxon>Marmotini</taxon>
        <taxon>Spermophilus</taxon>
    </lineage>
</organism>
<dbReference type="InterPro" id="IPR050169">
    <property type="entry name" value="Krueppel_C2H2_ZnF"/>
</dbReference>
<evidence type="ECO:0000259" key="1">
    <source>
        <dbReference type="PROSITE" id="PS50805"/>
    </source>
</evidence>
<dbReference type="Gene3D" id="6.10.140.140">
    <property type="match status" value="1"/>
</dbReference>
<keyword evidence="3" id="KW-1185">Reference proteome</keyword>
<dbReference type="GO" id="GO:0006355">
    <property type="term" value="P:regulation of DNA-templated transcription"/>
    <property type="evidence" value="ECO:0007669"/>
    <property type="project" value="InterPro"/>
</dbReference>
<dbReference type="Ensembl" id="ENSSDAT00000025762.1">
    <property type="protein sequence ID" value="ENSSDAP00000022544.1"/>
    <property type="gene ID" value="ENSSDAG00000020492.1"/>
</dbReference>
<dbReference type="PANTHER" id="PTHR23232">
    <property type="entry name" value="KRAB DOMAIN C2H2 ZINC FINGER"/>
    <property type="match status" value="1"/>
</dbReference>
<sequence length="127" mass="14693">MAYDLVMFRDVTVGFSHEGWEYLNSSEKNLYGDVILKNYSNSALRCSISKADVITLLEQGKKPWMIVIDVKRRWNLDLESKYDTKKLFQENVVTLWISLCVLYSIPLVHPPVLVPVPCCFCHYCSVI</sequence>
<dbReference type="CDD" id="cd07765">
    <property type="entry name" value="KRAB_A-box"/>
    <property type="match status" value="1"/>
</dbReference>
<dbReference type="SMART" id="SM00349">
    <property type="entry name" value="KRAB"/>
    <property type="match status" value="1"/>
</dbReference>